<reference evidence="1 2" key="1">
    <citation type="journal article" date="2015" name="Environ. Microbiol.">
        <title>Metagenome sequence of Elaphomyces granulatus from sporocarp tissue reveals Ascomycota ectomycorrhizal fingerprints of genome expansion and a Proteobacteria-rich microbiome.</title>
        <authorList>
            <person name="Quandt C.A."/>
            <person name="Kohler A."/>
            <person name="Hesse C.N."/>
            <person name="Sharpton T.J."/>
            <person name="Martin F."/>
            <person name="Spatafora J.W."/>
        </authorList>
    </citation>
    <scope>NUCLEOTIDE SEQUENCE [LARGE SCALE GENOMIC DNA]</scope>
    <source>
        <strain evidence="1 2">OSC145934</strain>
    </source>
</reference>
<dbReference type="Proteomes" id="UP000243515">
    <property type="component" value="Unassembled WGS sequence"/>
</dbReference>
<accession>A0A232LPU5</accession>
<dbReference type="OrthoDB" id="5366531at2759"/>
<evidence type="ECO:0000313" key="2">
    <source>
        <dbReference type="Proteomes" id="UP000243515"/>
    </source>
</evidence>
<evidence type="ECO:0000313" key="1">
    <source>
        <dbReference type="EMBL" id="OXV06038.1"/>
    </source>
</evidence>
<keyword evidence="2" id="KW-1185">Reference proteome</keyword>
<proteinExistence type="predicted"/>
<comment type="caution">
    <text evidence="1">The sequence shown here is derived from an EMBL/GenBank/DDBJ whole genome shotgun (WGS) entry which is preliminary data.</text>
</comment>
<dbReference type="EMBL" id="NPHW01006188">
    <property type="protein sequence ID" value="OXV06038.1"/>
    <property type="molecule type" value="Genomic_DNA"/>
</dbReference>
<organism evidence="1 2">
    <name type="scientific">Elaphomyces granulatus</name>
    <dbReference type="NCBI Taxonomy" id="519963"/>
    <lineage>
        <taxon>Eukaryota</taxon>
        <taxon>Fungi</taxon>
        <taxon>Dikarya</taxon>
        <taxon>Ascomycota</taxon>
        <taxon>Pezizomycotina</taxon>
        <taxon>Eurotiomycetes</taxon>
        <taxon>Eurotiomycetidae</taxon>
        <taxon>Eurotiales</taxon>
        <taxon>Elaphomycetaceae</taxon>
        <taxon>Elaphomyces</taxon>
    </lineage>
</organism>
<name>A0A232LPU5_9EURO</name>
<dbReference type="AlphaFoldDB" id="A0A232LPU5"/>
<gene>
    <name evidence="1" type="ORF">Egran_06196</name>
</gene>
<sequence length="855" mass="98977">MRLALLRLLKRPSAVSFLKNPKSQTLSIEQLDHSVKCLRCQVRGIHLRASLCKDPLSKIRLELPVLHNESVTRCPKFHVHDLKSHGKQNSVFPGEAKLHASYPIEKRKTQWAIDPETLEYESDVGHFYDIGSRLVDTELHRHDFELWEELLRYRQRHYGEKGTLGIWEGLTQRALGVDLPVAGARADLFWGSFIEAGLKREWLLNEVANYAWQLWKRTGKRWHRFHETVVCGFLDRGLPSEAVRWHSKLQNPHLSHPNDIARVLGAALSCVAQPTMNLFLSERNLFSSRPGLQAFKAICCATKGHKIYRIAISTLLERGRPLDALFMHEFLVNRQDTPSDFEDVRPLWEYVKSYTPRDNGKDKNEVMESRRQLRMFCKTAFKRQINLETNPTDSQPPNIPTGETKEAAEGGWIREKQFKDEFGARLFATKPLTFDMILSGLQMFGVPAIGPLSLKEMALRSNGPKDILSKIERLRKAGITIGDSVFSRLVRRLASENRGILLQDILHSDQHPEVMDDAGLQESLLLSYYTARDWRPYNMTLVILNEILGGHIELFDIHFRKHIAAEEWNNASSLVNNICQQGKALSSNSIDFMIKQLLAPRVKGTAHFRRSRRRNVDEIGFVIQILQQVANLDGTISPDFWVEVLKRLGMTNRWDELRKLCHWLSYQYSVANKYPISTLDSEKRGQAINMLAHKQSVLPRVFSRQMQMAIVAWGFKLRPQTCMMTEYRPFAVEGESLVPWVRGLVLLRELQERGIWIWNSLVRRACRQRLRVLFGRPRYSVRRWNKLLRRENTYSAQKVIGDLIKVWGPSLFDGQEERDLEGLVNLSSTKMSSRRTRRNVMWLAQFPNQVIKFPI</sequence>
<evidence type="ECO:0008006" key="3">
    <source>
        <dbReference type="Google" id="ProtNLM"/>
    </source>
</evidence>
<protein>
    <recommendedName>
        <fullName evidence="3">Pentatricopeptide repeat domain-containing protein</fullName>
    </recommendedName>
</protein>